<reference evidence="3" key="1">
    <citation type="submission" date="2022-05" db="EMBL/GenBank/DDBJ databases">
        <authorList>
            <person name="Okamura Y."/>
        </authorList>
    </citation>
    <scope>NUCLEOTIDE SEQUENCE</scope>
</reference>
<gene>
    <name evidence="3" type="ORF">PIBRA_LOCUS2910</name>
</gene>
<feature type="domain" description="K Homology" evidence="2">
    <location>
        <begin position="61"/>
        <end position="129"/>
    </location>
</feature>
<dbReference type="Proteomes" id="UP001152562">
    <property type="component" value="Unassembled WGS sequence"/>
</dbReference>
<dbReference type="Pfam" id="PF00013">
    <property type="entry name" value="KH_1"/>
    <property type="match status" value="2"/>
</dbReference>
<dbReference type="GO" id="GO:0005634">
    <property type="term" value="C:nucleus"/>
    <property type="evidence" value="ECO:0007669"/>
    <property type="project" value="TreeGrafter"/>
</dbReference>
<accession>A0A9P0X7A3</accession>
<dbReference type="GO" id="GO:0006307">
    <property type="term" value="P:DNA alkylation repair"/>
    <property type="evidence" value="ECO:0007669"/>
    <property type="project" value="InterPro"/>
</dbReference>
<dbReference type="InterPro" id="IPR004088">
    <property type="entry name" value="KH_dom_type_1"/>
</dbReference>
<dbReference type="Pfam" id="PF10469">
    <property type="entry name" value="AKAP7_NLS"/>
    <property type="match status" value="2"/>
</dbReference>
<keyword evidence="1" id="KW-0694">RNA-binding</keyword>
<evidence type="ECO:0000313" key="4">
    <source>
        <dbReference type="Proteomes" id="UP001152562"/>
    </source>
</evidence>
<sequence>MNDILKPELIWIESRCYRVNDPIVDVSLHQEHDLYENDMPYQDLQENDDDTDYEVQMIDSDRYCTTFHVSKHYLGNIIGKKGAIKMRIQRDTKTDIQIPRMGENKDVVIYGPSVSSVKAARRKINMIVISARIRQRYTHFISLPMNNAEIVKNFEKFKELVLQDCQGTGLDDSLFTKASKLHITVGVMCLMDTEERLLASKYLAEVKEQFMPMIQSHLPLKLRLKGLSYMNDDPKEMHVLYGCVQEDNAPKGVLQDMIDAIAQFFFKKGLMANEFGRENVKIHVTLLNSSYREKTIENDRPTKQKRESFDGSEILEKFIDYDFGVMEVNHIHLSQINTLAPGDMPYQNLQENDDNTDYEVQMIDSDRYCTTFHVSKHYLGNIIGKKGAIKMRIQSDTKTDIQIPRMGENKDVVIYGPSASSVKAARRKINMIVISARMRQRYTHFISLPMNNAEIVKNFEKFKELVLQDCQSRGLHESIFIRASKLHITVGVMCLMDNEERLLASKYLADVKEHFMPMIRSHLPLKLRLKGLSYMNDDPKEMHVLYGCVQEDDAPKGVLQDMIDAIAKFFLKKGLMANEFGRDNVKIHVTLLNSSYRERKIENDKPIKQKRESFDGSEILKKFIDYDFGVMEINNIHLSQMNTLAPDGFYQSTCVISL</sequence>
<dbReference type="InterPro" id="IPR036612">
    <property type="entry name" value="KH_dom_type_1_sf"/>
</dbReference>
<protein>
    <recommendedName>
        <fullName evidence="2">K Homology domain-containing protein</fullName>
    </recommendedName>
</protein>
<feature type="domain" description="K Homology" evidence="2">
    <location>
        <begin position="366"/>
        <end position="434"/>
    </location>
</feature>
<dbReference type="SUPFAM" id="SSF54791">
    <property type="entry name" value="Eukaryotic type KH-domain (KH-domain type I)"/>
    <property type="match status" value="2"/>
</dbReference>
<dbReference type="PANTHER" id="PTHR13360">
    <property type="entry name" value="ACTIVATING SIGNAL COINTEGRATOR 1 COMPLEX SUBUNIT 1"/>
    <property type="match status" value="1"/>
</dbReference>
<evidence type="ECO:0000259" key="2">
    <source>
        <dbReference type="SMART" id="SM00322"/>
    </source>
</evidence>
<dbReference type="CDD" id="cd22419">
    <property type="entry name" value="KH-I_ASCC1"/>
    <property type="match status" value="2"/>
</dbReference>
<dbReference type="InterPro" id="IPR047538">
    <property type="entry name" value="KH-I_ASCC1"/>
</dbReference>
<evidence type="ECO:0000313" key="3">
    <source>
        <dbReference type="EMBL" id="CAH4005716.1"/>
    </source>
</evidence>
<dbReference type="InterPro" id="IPR009210">
    <property type="entry name" value="ASCC1"/>
</dbReference>
<dbReference type="AlphaFoldDB" id="A0A9P0X7A3"/>
<keyword evidence="4" id="KW-1185">Reference proteome</keyword>
<proteinExistence type="predicted"/>
<dbReference type="Gene3D" id="3.30.1370.10">
    <property type="entry name" value="K Homology domain, type 1"/>
    <property type="match status" value="2"/>
</dbReference>
<dbReference type="Gene3D" id="3.90.1140.10">
    <property type="entry name" value="Cyclic phosphodiesterase"/>
    <property type="match status" value="2"/>
</dbReference>
<evidence type="ECO:0000256" key="1">
    <source>
        <dbReference type="PROSITE-ProRule" id="PRU00117"/>
    </source>
</evidence>
<dbReference type="SMART" id="SM00322">
    <property type="entry name" value="KH"/>
    <property type="match status" value="2"/>
</dbReference>
<dbReference type="InterPro" id="IPR019510">
    <property type="entry name" value="AKAP7-like_phosphoesterase"/>
</dbReference>
<dbReference type="GO" id="GO:0006355">
    <property type="term" value="P:regulation of DNA-templated transcription"/>
    <property type="evidence" value="ECO:0007669"/>
    <property type="project" value="TreeGrafter"/>
</dbReference>
<dbReference type="PANTHER" id="PTHR13360:SF1">
    <property type="entry name" value="ACTIVATING SIGNAL COINTEGRATOR 1 COMPLEX SUBUNIT 1"/>
    <property type="match status" value="1"/>
</dbReference>
<dbReference type="PROSITE" id="PS50084">
    <property type="entry name" value="KH_TYPE_1"/>
    <property type="match status" value="2"/>
</dbReference>
<dbReference type="InterPro" id="IPR004087">
    <property type="entry name" value="KH_dom"/>
</dbReference>
<name>A0A9P0X7A3_PIEBR</name>
<dbReference type="GO" id="GO:0003723">
    <property type="term" value="F:RNA binding"/>
    <property type="evidence" value="ECO:0007669"/>
    <property type="project" value="UniProtKB-UniRule"/>
</dbReference>
<organism evidence="3 4">
    <name type="scientific">Pieris brassicae</name>
    <name type="common">White butterfly</name>
    <name type="synonym">Large white butterfly</name>
    <dbReference type="NCBI Taxonomy" id="7116"/>
    <lineage>
        <taxon>Eukaryota</taxon>
        <taxon>Metazoa</taxon>
        <taxon>Ecdysozoa</taxon>
        <taxon>Arthropoda</taxon>
        <taxon>Hexapoda</taxon>
        <taxon>Insecta</taxon>
        <taxon>Pterygota</taxon>
        <taxon>Neoptera</taxon>
        <taxon>Endopterygota</taxon>
        <taxon>Lepidoptera</taxon>
        <taxon>Glossata</taxon>
        <taxon>Ditrysia</taxon>
        <taxon>Papilionoidea</taxon>
        <taxon>Pieridae</taxon>
        <taxon>Pierinae</taxon>
        <taxon>Pieris</taxon>
    </lineage>
</organism>
<comment type="caution">
    <text evidence="3">The sequence shown here is derived from an EMBL/GenBank/DDBJ whole genome shotgun (WGS) entry which is preliminary data.</text>
</comment>
<dbReference type="EMBL" id="CALOZG010000003">
    <property type="protein sequence ID" value="CAH4005716.1"/>
    <property type="molecule type" value="Genomic_DNA"/>
</dbReference>